<protein>
    <recommendedName>
        <fullName evidence="3">DUF4376 domain-containing protein</fullName>
    </recommendedName>
</protein>
<gene>
    <name evidence="1" type="ORF">HMPREF1127_1764</name>
</gene>
<evidence type="ECO:0008006" key="3">
    <source>
        <dbReference type="Google" id="ProtNLM"/>
    </source>
</evidence>
<evidence type="ECO:0000313" key="1">
    <source>
        <dbReference type="EMBL" id="EJU19062.1"/>
    </source>
</evidence>
<reference evidence="1 2" key="1">
    <citation type="submission" date="2012-07" db="EMBL/GenBank/DDBJ databases">
        <authorList>
            <person name="Durkin A.S."/>
            <person name="McCorrison J."/>
            <person name="Torralba M."/>
            <person name="Gillis M."/>
            <person name="Methe B."/>
            <person name="Sutton G."/>
            <person name="Nelson K.E."/>
        </authorList>
    </citation>
    <scope>NUCLEOTIDE SEQUENCE [LARGE SCALE GENOMIC DNA]</scope>
    <source>
        <strain evidence="1 2">Fnf 1007</strain>
    </source>
</reference>
<evidence type="ECO:0000313" key="2">
    <source>
        <dbReference type="Proteomes" id="UP000003120"/>
    </source>
</evidence>
<proteinExistence type="predicted"/>
<dbReference type="RefSeq" id="WP_005960217.1">
    <property type="nucleotide sequence ID" value="NZ_ALKK01000001.1"/>
</dbReference>
<dbReference type="AlphaFoldDB" id="A0AAN3VXV3"/>
<name>A0AAN3VXV3_9FUSO</name>
<comment type="caution">
    <text evidence="1">The sequence shown here is derived from an EMBL/GenBank/DDBJ whole genome shotgun (WGS) entry which is preliminary data.</text>
</comment>
<accession>A0AAN3VXV3</accession>
<organism evidence="1 2">
    <name type="scientific">Fusobacterium necrophorum subsp. funduliforme Fnf 1007</name>
    <dbReference type="NCBI Taxonomy" id="1161424"/>
    <lineage>
        <taxon>Bacteria</taxon>
        <taxon>Fusobacteriati</taxon>
        <taxon>Fusobacteriota</taxon>
        <taxon>Fusobacteriia</taxon>
        <taxon>Fusobacteriales</taxon>
        <taxon>Fusobacteriaceae</taxon>
        <taxon>Fusobacterium</taxon>
    </lineage>
</organism>
<dbReference type="EMBL" id="ALKK01000001">
    <property type="protein sequence ID" value="EJU19062.1"/>
    <property type="molecule type" value="Genomic_DNA"/>
</dbReference>
<dbReference type="Proteomes" id="UP000003120">
    <property type="component" value="Unassembled WGS sequence"/>
</dbReference>
<sequence>MLIVHFYDGIKNVYSVWANSVSDVIENPQNYYHEYKEGMFITEAKLKHPIIKDRILREMNKEECVFEGIEIDLEEGEIIQDKKLLKIHRPSKYHIWNGKEWKIDLADLKNKKREELKIIREKKISSHLKVKFDKEYEFQMKNNDVNNFLGFKSTLDTLKMLGVDKPEDISKLSAFHLSEEILKKIKIFLETGKVSWILTNNSIALFSFEQILLINTLHQLRKEEIFIEFGKLSMQLEKCKSIEEIEKIVWE</sequence>